<evidence type="ECO:0000256" key="3">
    <source>
        <dbReference type="ARBA" id="ARBA00022723"/>
    </source>
</evidence>
<dbReference type="SUPFAM" id="SSF51735">
    <property type="entry name" value="NAD(P)-binding Rossmann-fold domains"/>
    <property type="match status" value="1"/>
</dbReference>
<dbReference type="PANTHER" id="PTHR42813:SF4">
    <property type="entry name" value="NADP-DEPENDENT ISOPROPANOL DEHYDROGENASE"/>
    <property type="match status" value="1"/>
</dbReference>
<dbReference type="InterPro" id="IPR013149">
    <property type="entry name" value="ADH-like_C"/>
</dbReference>
<feature type="region of interest" description="Disordered" evidence="7">
    <location>
        <begin position="324"/>
        <end position="348"/>
    </location>
</feature>
<protein>
    <submittedName>
        <fullName evidence="10">Alcohol dehydrogenase GroES domain protein</fullName>
    </submittedName>
</protein>
<feature type="domain" description="Alcohol dehydrogenase-like C-terminal" evidence="8">
    <location>
        <begin position="198"/>
        <end position="310"/>
    </location>
</feature>
<dbReference type="CDD" id="cd08286">
    <property type="entry name" value="FDH_like_ADH2"/>
    <property type="match status" value="1"/>
</dbReference>
<dbReference type="Pfam" id="PF08240">
    <property type="entry name" value="ADH_N"/>
    <property type="match status" value="1"/>
</dbReference>
<evidence type="ECO:0000256" key="1">
    <source>
        <dbReference type="ARBA" id="ARBA00001947"/>
    </source>
</evidence>
<gene>
    <name evidence="10" type="ORF">SBA1_400041</name>
</gene>
<dbReference type="PROSITE" id="PS00059">
    <property type="entry name" value="ADH_ZINC"/>
    <property type="match status" value="1"/>
</dbReference>
<evidence type="ECO:0000256" key="2">
    <source>
        <dbReference type="ARBA" id="ARBA00008072"/>
    </source>
</evidence>
<dbReference type="InterPro" id="IPR011032">
    <property type="entry name" value="GroES-like_sf"/>
</dbReference>
<dbReference type="Pfam" id="PF00107">
    <property type="entry name" value="ADH_zinc_N"/>
    <property type="match status" value="1"/>
</dbReference>
<dbReference type="Gene3D" id="3.90.180.10">
    <property type="entry name" value="Medium-chain alcohol dehydrogenases, catalytic domain"/>
    <property type="match status" value="1"/>
</dbReference>
<organism evidence="10 11">
    <name type="scientific">Candidatus Sulfotelmatobacter kueseliae</name>
    <dbReference type="NCBI Taxonomy" id="2042962"/>
    <lineage>
        <taxon>Bacteria</taxon>
        <taxon>Pseudomonadati</taxon>
        <taxon>Acidobacteriota</taxon>
        <taxon>Terriglobia</taxon>
        <taxon>Terriglobales</taxon>
        <taxon>Candidatus Korobacteraceae</taxon>
        <taxon>Candidatus Sulfotelmatobacter</taxon>
    </lineage>
</organism>
<reference evidence="11" key="1">
    <citation type="submission" date="2018-02" db="EMBL/GenBank/DDBJ databases">
        <authorList>
            <person name="Hausmann B."/>
        </authorList>
    </citation>
    <scope>NUCLEOTIDE SEQUENCE [LARGE SCALE GENOMIC DNA]</scope>
    <source>
        <strain evidence="11">Peat soil MAG SbA1</strain>
    </source>
</reference>
<evidence type="ECO:0000256" key="4">
    <source>
        <dbReference type="ARBA" id="ARBA00022833"/>
    </source>
</evidence>
<evidence type="ECO:0000259" key="8">
    <source>
        <dbReference type="Pfam" id="PF00107"/>
    </source>
</evidence>
<comment type="similarity">
    <text evidence="2 6">Belongs to the zinc-containing alcohol dehydrogenase family.</text>
</comment>
<comment type="cofactor">
    <cofactor evidence="1 6">
        <name>Zn(2+)</name>
        <dbReference type="ChEBI" id="CHEBI:29105"/>
    </cofactor>
</comment>
<feature type="compositionally biased region" description="Basic and acidic residues" evidence="7">
    <location>
        <begin position="337"/>
        <end position="348"/>
    </location>
</feature>
<dbReference type="InterPro" id="IPR002328">
    <property type="entry name" value="ADH_Zn_CS"/>
</dbReference>
<name>A0A2U3KQG5_9BACT</name>
<evidence type="ECO:0000256" key="7">
    <source>
        <dbReference type="SAM" id="MobiDB-lite"/>
    </source>
</evidence>
<feature type="domain" description="Alcohol dehydrogenase-like N-terminal" evidence="9">
    <location>
        <begin position="46"/>
        <end position="149"/>
    </location>
</feature>
<accession>A0A2U3KQG5</accession>
<dbReference type="PANTHER" id="PTHR42813">
    <property type="entry name" value="ZINC-TYPE ALCOHOL DEHYDROGENASE-LIKE"/>
    <property type="match status" value="1"/>
</dbReference>
<dbReference type="Proteomes" id="UP000238701">
    <property type="component" value="Unassembled WGS sequence"/>
</dbReference>
<evidence type="ECO:0000313" key="10">
    <source>
        <dbReference type="EMBL" id="SPF41896.1"/>
    </source>
</evidence>
<sequence length="348" mass="36853">MTTAELELATTTATTLSTSTTMKALVYHGPGKRAWENKPRPSIQEPGDAIVRITTTTICGTDLHILKGDLASVTHGRILGHEGIGVIEQAGTGVSEFHVGDKVIISCVTACLKCDFCRRGMYSHCRHGGWILGNTLDGTQAEYVRIPHAAGSLHSFPPGGDEEALVMLSDILPTGFECGVLNGKVKPGNTVAIVGAGPVGLAVLLTAQFYSPGAIFMIDLDDKRLAFAKEFGATILINSTDGHAAHHVMELTEGAGVDVAIEAVGIPATFDICQAIVAAGGRIANVGVHGKPVELHMEKLWDRNISITTRLVDTITTPMLLEGSPLRQTAAGQTRDSSLRDERHHEGI</sequence>
<dbReference type="GO" id="GO:0016491">
    <property type="term" value="F:oxidoreductase activity"/>
    <property type="evidence" value="ECO:0007669"/>
    <property type="project" value="UniProtKB-KW"/>
</dbReference>
<evidence type="ECO:0000256" key="5">
    <source>
        <dbReference type="ARBA" id="ARBA00023002"/>
    </source>
</evidence>
<keyword evidence="5" id="KW-0560">Oxidoreductase</keyword>
<keyword evidence="3 6" id="KW-0479">Metal-binding</keyword>
<dbReference type="SUPFAM" id="SSF50129">
    <property type="entry name" value="GroES-like"/>
    <property type="match status" value="1"/>
</dbReference>
<dbReference type="EMBL" id="OMOD01000134">
    <property type="protein sequence ID" value="SPF41896.1"/>
    <property type="molecule type" value="Genomic_DNA"/>
</dbReference>
<evidence type="ECO:0000256" key="6">
    <source>
        <dbReference type="RuleBase" id="RU361277"/>
    </source>
</evidence>
<feature type="compositionally biased region" description="Polar residues" evidence="7">
    <location>
        <begin position="326"/>
        <end position="336"/>
    </location>
</feature>
<dbReference type="GO" id="GO:0008270">
    <property type="term" value="F:zinc ion binding"/>
    <property type="evidence" value="ECO:0007669"/>
    <property type="project" value="InterPro"/>
</dbReference>
<dbReference type="Gene3D" id="3.40.50.720">
    <property type="entry name" value="NAD(P)-binding Rossmann-like Domain"/>
    <property type="match status" value="1"/>
</dbReference>
<dbReference type="AlphaFoldDB" id="A0A2U3KQG5"/>
<evidence type="ECO:0000259" key="9">
    <source>
        <dbReference type="Pfam" id="PF08240"/>
    </source>
</evidence>
<evidence type="ECO:0000313" key="11">
    <source>
        <dbReference type="Proteomes" id="UP000238701"/>
    </source>
</evidence>
<dbReference type="InterPro" id="IPR013154">
    <property type="entry name" value="ADH-like_N"/>
</dbReference>
<proteinExistence type="inferred from homology"/>
<keyword evidence="4 6" id="KW-0862">Zinc</keyword>
<dbReference type="InterPro" id="IPR036291">
    <property type="entry name" value="NAD(P)-bd_dom_sf"/>
</dbReference>